<evidence type="ECO:0000256" key="3">
    <source>
        <dbReference type="ARBA" id="ARBA00022722"/>
    </source>
</evidence>
<dbReference type="GO" id="GO:0046872">
    <property type="term" value="F:metal ion binding"/>
    <property type="evidence" value="ECO:0007669"/>
    <property type="project" value="UniProtKB-KW"/>
</dbReference>
<dbReference type="InterPro" id="IPR051547">
    <property type="entry name" value="TDP2-like"/>
</dbReference>
<evidence type="ECO:0000313" key="10">
    <source>
        <dbReference type="EMBL" id="QSB13081.1"/>
    </source>
</evidence>
<evidence type="ECO:0000313" key="11">
    <source>
        <dbReference type="Proteomes" id="UP000662857"/>
    </source>
</evidence>
<dbReference type="GO" id="GO:0070260">
    <property type="term" value="F:5'-tyrosyl-DNA phosphodiesterase activity"/>
    <property type="evidence" value="ECO:0007669"/>
    <property type="project" value="TreeGrafter"/>
</dbReference>
<dbReference type="Pfam" id="PF03372">
    <property type="entry name" value="Exo_endo_phos"/>
    <property type="match status" value="1"/>
</dbReference>
<dbReference type="Proteomes" id="UP000662857">
    <property type="component" value="Chromosome"/>
</dbReference>
<keyword evidence="4" id="KW-0479">Metal-binding</keyword>
<keyword evidence="5" id="KW-0227">DNA damage</keyword>
<sequence>MRVLTWNLWWRHGPWRRRQPAIAAALAQLAPDICGLQEVWGRAPAGPGEPSDSAVVTDQPPDDNLAAALAQQLGMHWCWAGRPRVAGRADDAGYWFGNAILSRWPITDPAQTPLPVPAGQQQRLVLHGAIAAPAGRLPFFTTHFSHPAGASAQRVAQARTVAGFVATHSRPDDPYPPVVTGDLNAEPDSDELRLLGGVHTAPAAPGVVLLDTWRFAATDAAGATWSHRNPYLADDPYPDARIDYLLVGVARAGRGRVRSVQRVGDTPVALPGDPEVWASDHFGVSADLAD</sequence>
<evidence type="ECO:0000256" key="1">
    <source>
        <dbReference type="ARBA" id="ARBA00001936"/>
    </source>
</evidence>
<keyword evidence="6" id="KW-0378">Hydrolase</keyword>
<evidence type="ECO:0000259" key="9">
    <source>
        <dbReference type="Pfam" id="PF03372"/>
    </source>
</evidence>
<evidence type="ECO:0000256" key="8">
    <source>
        <dbReference type="ARBA" id="ARBA00023204"/>
    </source>
</evidence>
<evidence type="ECO:0000256" key="7">
    <source>
        <dbReference type="ARBA" id="ARBA00022842"/>
    </source>
</evidence>
<organism evidence="10 11">
    <name type="scientific">Natronosporangium hydrolyticum</name>
    <dbReference type="NCBI Taxonomy" id="2811111"/>
    <lineage>
        <taxon>Bacteria</taxon>
        <taxon>Bacillati</taxon>
        <taxon>Actinomycetota</taxon>
        <taxon>Actinomycetes</taxon>
        <taxon>Micromonosporales</taxon>
        <taxon>Micromonosporaceae</taxon>
        <taxon>Natronosporangium</taxon>
    </lineage>
</organism>
<dbReference type="EMBL" id="CP070499">
    <property type="protein sequence ID" value="QSB13081.1"/>
    <property type="molecule type" value="Genomic_DNA"/>
</dbReference>
<dbReference type="KEGG" id="nhy:JQS43_15665"/>
<keyword evidence="7" id="KW-0460">Magnesium</keyword>
<dbReference type="RefSeq" id="WP_239675146.1">
    <property type="nucleotide sequence ID" value="NZ_CP070499.1"/>
</dbReference>
<dbReference type="PANTHER" id="PTHR15822:SF4">
    <property type="entry name" value="TYROSYL-DNA PHOSPHODIESTERASE 2"/>
    <property type="match status" value="1"/>
</dbReference>
<evidence type="ECO:0000256" key="2">
    <source>
        <dbReference type="ARBA" id="ARBA00001946"/>
    </source>
</evidence>
<dbReference type="InterPro" id="IPR005135">
    <property type="entry name" value="Endo/exonuclease/phosphatase"/>
</dbReference>
<dbReference type="GO" id="GO:0003697">
    <property type="term" value="F:single-stranded DNA binding"/>
    <property type="evidence" value="ECO:0007669"/>
    <property type="project" value="TreeGrafter"/>
</dbReference>
<comment type="cofactor">
    <cofactor evidence="2">
        <name>Mg(2+)</name>
        <dbReference type="ChEBI" id="CHEBI:18420"/>
    </cofactor>
</comment>
<accession>A0A895Y6T3</accession>
<dbReference type="GO" id="GO:0005737">
    <property type="term" value="C:cytoplasm"/>
    <property type="evidence" value="ECO:0007669"/>
    <property type="project" value="TreeGrafter"/>
</dbReference>
<keyword evidence="3" id="KW-0540">Nuclease</keyword>
<evidence type="ECO:0000256" key="4">
    <source>
        <dbReference type="ARBA" id="ARBA00022723"/>
    </source>
</evidence>
<dbReference type="Gene3D" id="3.60.10.10">
    <property type="entry name" value="Endonuclease/exonuclease/phosphatase"/>
    <property type="match status" value="1"/>
</dbReference>
<dbReference type="SUPFAM" id="SSF56219">
    <property type="entry name" value="DNase I-like"/>
    <property type="match status" value="1"/>
</dbReference>
<proteinExistence type="predicted"/>
<evidence type="ECO:0000256" key="6">
    <source>
        <dbReference type="ARBA" id="ARBA00022801"/>
    </source>
</evidence>
<dbReference type="AlphaFoldDB" id="A0A895Y6T3"/>
<gene>
    <name evidence="10" type="ORF">JQS43_15665</name>
</gene>
<comment type="cofactor">
    <cofactor evidence="1">
        <name>Mn(2+)</name>
        <dbReference type="ChEBI" id="CHEBI:29035"/>
    </cofactor>
</comment>
<name>A0A895Y6T3_9ACTN</name>
<feature type="domain" description="Endonuclease/exonuclease/phosphatase" evidence="9">
    <location>
        <begin position="4"/>
        <end position="281"/>
    </location>
</feature>
<dbReference type="InterPro" id="IPR036691">
    <property type="entry name" value="Endo/exonu/phosph_ase_sf"/>
</dbReference>
<dbReference type="GO" id="GO:0006302">
    <property type="term" value="P:double-strand break repair"/>
    <property type="evidence" value="ECO:0007669"/>
    <property type="project" value="TreeGrafter"/>
</dbReference>
<keyword evidence="8" id="KW-0234">DNA repair</keyword>
<keyword evidence="10" id="KW-0255">Endonuclease</keyword>
<keyword evidence="11" id="KW-1185">Reference proteome</keyword>
<reference evidence="10" key="1">
    <citation type="submission" date="2021-02" db="EMBL/GenBank/DDBJ databases">
        <title>Natrosporangium hydrolyticum gen. nov., sp. nov, a haloalkaliphilic actinobacterium from a soda solonchak soil.</title>
        <authorList>
            <person name="Sorokin D.Y."/>
            <person name="Khijniak T.V."/>
            <person name="Zakharycheva A.P."/>
            <person name="Boueva O.V."/>
            <person name="Ariskina E.V."/>
            <person name="Hahnke R.L."/>
            <person name="Bunk B."/>
            <person name="Sproer C."/>
            <person name="Schumann P."/>
            <person name="Evtushenko L.I."/>
            <person name="Kublanov I.V."/>
        </authorList>
    </citation>
    <scope>NUCLEOTIDE SEQUENCE</scope>
    <source>
        <strain evidence="10">DSM 106523</strain>
    </source>
</reference>
<evidence type="ECO:0000256" key="5">
    <source>
        <dbReference type="ARBA" id="ARBA00022763"/>
    </source>
</evidence>
<protein>
    <submittedName>
        <fullName evidence="10">Endonuclease/exonuclease/phosphatase family protein</fullName>
    </submittedName>
</protein>
<dbReference type="GO" id="GO:0004519">
    <property type="term" value="F:endonuclease activity"/>
    <property type="evidence" value="ECO:0007669"/>
    <property type="project" value="UniProtKB-KW"/>
</dbReference>
<dbReference type="PANTHER" id="PTHR15822">
    <property type="entry name" value="TRAF AND TNF RECEPTOR-ASSOCIATED PROTEIN"/>
    <property type="match status" value="1"/>
</dbReference>